<dbReference type="PRINTS" id="PR02061">
    <property type="entry name" value="WOLFRAMIN"/>
</dbReference>
<dbReference type="HGNC" id="HGNC:12762">
    <property type="gene designation" value="WFS1"/>
</dbReference>
<evidence type="ECO:0000313" key="17">
    <source>
        <dbReference type="Proteomes" id="UP000005640"/>
    </source>
</evidence>
<dbReference type="GO" id="GO:0050821">
    <property type="term" value="P:protein stabilization"/>
    <property type="evidence" value="ECO:0007669"/>
    <property type="project" value="UniProtKB-ARBA"/>
</dbReference>
<dbReference type="GO" id="GO:2000675">
    <property type="term" value="P:negative regulation of type B pancreatic cell apoptotic process"/>
    <property type="evidence" value="ECO:0007669"/>
    <property type="project" value="UniProtKB-ARBA"/>
</dbReference>
<dbReference type="FunFam" id="1.25.40.10:FF:000479">
    <property type="entry name" value="Wolfram syndrome 1 (Wolframin)"/>
    <property type="match status" value="1"/>
</dbReference>
<reference evidence="16" key="5">
    <citation type="submission" date="2025-09" db="UniProtKB">
        <authorList>
            <consortium name="Ensembl"/>
        </authorList>
    </citation>
    <scope>IDENTIFICATION</scope>
</reference>
<gene>
    <name evidence="16" type="primary">WFS1</name>
</gene>
<dbReference type="GO" id="GO:0031398">
    <property type="term" value="P:positive regulation of protein ubiquitination"/>
    <property type="evidence" value="ECO:0007669"/>
    <property type="project" value="UniProtKB-ARBA"/>
</dbReference>
<evidence type="ECO:0000256" key="11">
    <source>
        <dbReference type="ARBA" id="ARBA00057696"/>
    </source>
</evidence>
<organism evidence="16 17">
    <name type="scientific">Homo sapiens</name>
    <name type="common">Human</name>
    <dbReference type="NCBI Taxonomy" id="9606"/>
    <lineage>
        <taxon>Eukaryota</taxon>
        <taxon>Metazoa</taxon>
        <taxon>Chordata</taxon>
        <taxon>Craniata</taxon>
        <taxon>Vertebrata</taxon>
        <taxon>Euteleostomi</taxon>
        <taxon>Mammalia</taxon>
        <taxon>Eutheria</taxon>
        <taxon>Euarchontoglires</taxon>
        <taxon>Primates</taxon>
        <taxon>Haplorrhini</taxon>
        <taxon>Catarrhini</taxon>
        <taxon>Hominidae</taxon>
        <taxon>Homo</taxon>
    </lineage>
</organism>
<dbReference type="GO" id="GO:0010468">
    <property type="term" value="P:regulation of gene expression"/>
    <property type="evidence" value="ECO:0007669"/>
    <property type="project" value="UniProtKB-ARBA"/>
</dbReference>
<dbReference type="InterPro" id="IPR045460">
    <property type="entry name" value="Wolframin_EF-hand"/>
</dbReference>
<dbReference type="GO" id="GO:0051117">
    <property type="term" value="F:ATPase binding"/>
    <property type="evidence" value="ECO:0007669"/>
    <property type="project" value="UniProtKB-ARBA"/>
</dbReference>
<dbReference type="GO" id="GO:1902532">
    <property type="term" value="P:negative regulation of intracellular signal transduction"/>
    <property type="evidence" value="ECO:0007669"/>
    <property type="project" value="UniProtKB-ARBA"/>
</dbReference>
<dbReference type="Ensembl" id="ENST00000684700.1">
    <property type="protein sequence ID" value="ENSP00000507806.1"/>
    <property type="gene ID" value="ENSG00000109501.16"/>
</dbReference>
<dbReference type="GO" id="GO:0036503">
    <property type="term" value="P:ERAD pathway"/>
    <property type="evidence" value="ECO:0007669"/>
    <property type="project" value="UniProtKB-ARBA"/>
</dbReference>
<evidence type="ECO:0007829" key="19">
    <source>
        <dbReference type="ProteomicsDB" id="A0A804HK77"/>
    </source>
</evidence>
<evidence type="ECO:0000256" key="6">
    <source>
        <dbReference type="ARBA" id="ARBA00022989"/>
    </source>
</evidence>
<dbReference type="GO" id="GO:0055074">
    <property type="term" value="P:calcium ion homeostasis"/>
    <property type="evidence" value="ECO:0007669"/>
    <property type="project" value="InterPro"/>
</dbReference>
<dbReference type="GO" id="GO:0005789">
    <property type="term" value="C:endoplasmic reticulum membrane"/>
    <property type="evidence" value="ECO:0007669"/>
    <property type="project" value="UniProtKB-SubCell"/>
</dbReference>
<dbReference type="Proteomes" id="UP000005640">
    <property type="component" value="Chromosome 4"/>
</dbReference>
<keyword evidence="7" id="KW-0007">Acetylation</keyword>
<comment type="function">
    <text evidence="11">Participates in the regulation of cellular Ca(2+) homeostasis, at least partly, by modulating the filling state of the endoplasmic reticulum Ca(2+) store. Negatively regulates the ER stress response and positively regulates the stability of V-ATPase subunits ATP6V1A and ATP1B1 by preventing their degradation through an unknown proteasome-independent mechanism.</text>
</comment>
<dbReference type="InterPro" id="IPR045458">
    <property type="entry name" value="Wolframin_Sel1-like_rpt"/>
</dbReference>
<evidence type="ECO:0000256" key="14">
    <source>
        <dbReference type="SAM" id="MobiDB-lite"/>
    </source>
</evidence>
<protein>
    <recommendedName>
        <fullName evidence="13">Wolframin</fullName>
    </recommendedName>
</protein>
<dbReference type="Pfam" id="PF20023">
    <property type="entry name" value="WSLR"/>
    <property type="match status" value="2"/>
</dbReference>
<evidence type="ECO:0000256" key="1">
    <source>
        <dbReference type="ARBA" id="ARBA00004398"/>
    </source>
</evidence>
<evidence type="ECO:0000256" key="3">
    <source>
        <dbReference type="ARBA" id="ARBA00022553"/>
    </source>
</evidence>
<dbReference type="PANTHER" id="PTHR13098">
    <property type="entry name" value="WOLFRAMIN"/>
    <property type="match status" value="1"/>
</dbReference>
<keyword evidence="9" id="KW-0325">Glycoprotein</keyword>
<reference evidence="16 17" key="3">
    <citation type="journal article" date="2005" name="Nature">
        <title>Generation and annotation of the DNA sequences of human chromosomes 2 and 4.</title>
        <authorList>
            <person name="Hillier L.W."/>
            <person name="Graves T.A."/>
            <person name="Fulton R.S."/>
            <person name="Fulton L.A."/>
            <person name="Pepin K.H."/>
            <person name="Minx P."/>
            <person name="Wagner-McPherson C."/>
            <person name="Layman D."/>
            <person name="Wylie K."/>
            <person name="Sekhon M."/>
            <person name="Becker M.C."/>
            <person name="Fewell G.A."/>
            <person name="Delehaunty K.D."/>
            <person name="Miner T.L."/>
            <person name="Nash W.E."/>
            <person name="Kremitzki C."/>
            <person name="Oddy L."/>
            <person name="Du H."/>
            <person name="Sun H."/>
            <person name="Bradshaw-Cordum H."/>
            <person name="Ali J."/>
            <person name="Carter J."/>
            <person name="Cordes M."/>
            <person name="Harris A."/>
            <person name="Isak A."/>
            <person name="van Brunt A."/>
            <person name="Nguyen C."/>
            <person name="Du F."/>
            <person name="Courtney L."/>
            <person name="Kalicki J."/>
            <person name="Ozersky P."/>
            <person name="Abbott S."/>
            <person name="Armstrong J."/>
            <person name="Belter E.A."/>
            <person name="Caruso L."/>
            <person name="Cedroni M."/>
            <person name="Cotton M."/>
            <person name="Davidson T."/>
            <person name="Desai A."/>
            <person name="Elliott G."/>
            <person name="Erb T."/>
            <person name="Fronick C."/>
            <person name="Gaige T."/>
            <person name="Haakenson W."/>
            <person name="Haglund K."/>
            <person name="Holmes A."/>
            <person name="Harkins R."/>
            <person name="Kim K."/>
            <person name="Kruchowski S.S."/>
            <person name="Strong C.M."/>
            <person name="Grewal N."/>
            <person name="Goyea E."/>
            <person name="Hou S."/>
            <person name="Levy A."/>
            <person name="Martinka S."/>
            <person name="Mead K."/>
            <person name="McLellan M.D."/>
            <person name="Meyer R."/>
            <person name="Randall-Maher J."/>
            <person name="Tomlinson C."/>
            <person name="Dauphin-Kohlberg S."/>
            <person name="Kozlowicz-Reilly A."/>
            <person name="Shah N."/>
            <person name="Swearengen-Shahid S."/>
            <person name="Snider J."/>
            <person name="Strong J.T."/>
            <person name="Thompson J."/>
            <person name="Yoakum M."/>
            <person name="Leonard S."/>
            <person name="Pearman C."/>
            <person name="Trani L."/>
            <person name="Radionenko M."/>
            <person name="Waligorski J.E."/>
            <person name="Wang C."/>
            <person name="Rock S.M."/>
            <person name="Tin-Wollam A.M."/>
            <person name="Maupin R."/>
            <person name="Latreille P."/>
            <person name="Wendl M.C."/>
            <person name="Yang S.P."/>
            <person name="Pohl C."/>
            <person name="Wallis J.W."/>
            <person name="Spieth J."/>
            <person name="Bieri T.A."/>
            <person name="Berkowicz N."/>
            <person name="Nelson J.O."/>
            <person name="Osborne J."/>
            <person name="Ding L."/>
            <person name="Meyer R."/>
            <person name="Sabo A."/>
            <person name="Shotland Y."/>
            <person name="Sinha P."/>
            <person name="Wohldmann P.E."/>
            <person name="Cook L.L."/>
            <person name="Hickenbotham M.T."/>
            <person name="Eldred J."/>
            <person name="Williams D."/>
            <person name="Jones T.A."/>
            <person name="She X."/>
            <person name="Ciccarelli F.D."/>
            <person name="Izaurralde E."/>
            <person name="Taylor J."/>
            <person name="Schmutz J."/>
            <person name="Myers R.M."/>
            <person name="Cox D.R."/>
            <person name="Huang X."/>
            <person name="McPherson J.D."/>
            <person name="Mardis E.R."/>
            <person name="Clifton S.W."/>
            <person name="Warren W.C."/>
            <person name="Chinwalla A.T."/>
            <person name="Eddy S.R."/>
            <person name="Marra M.A."/>
            <person name="Ovcharenko I."/>
            <person name="Furey T.S."/>
            <person name="Miller W."/>
            <person name="Eichler E.E."/>
            <person name="Bork P."/>
            <person name="Suyama M."/>
            <person name="Torrents D."/>
            <person name="Waterston R.H."/>
            <person name="Wilson R.K."/>
        </authorList>
    </citation>
    <scope>NUCLEOTIDE SEQUENCE [LARGE SCALE GENOMIC DNA]</scope>
</reference>
<keyword evidence="8" id="KW-0472">Membrane</keyword>
<dbReference type="OrthoDB" id="5865303at2759"/>
<dbReference type="InterPro" id="IPR026209">
    <property type="entry name" value="Wolframin_fam"/>
</dbReference>
<dbReference type="GeneTree" id="ENSGT00390000016928"/>
<keyword evidence="17" id="KW-1185">Reference proteome</keyword>
<reference evidence="16" key="4">
    <citation type="submission" date="2025-08" db="UniProtKB">
        <authorList>
            <consortium name="Ensembl"/>
        </authorList>
    </citation>
    <scope>IDENTIFICATION</scope>
</reference>
<name>A0A804HK77_HUMAN</name>
<keyword evidence="6" id="KW-1133">Transmembrane helix</keyword>
<dbReference type="Ensembl" id="ENST00000684700.1">
    <property type="protein sequence ID" value="ENSP00000507806.1"/>
    <property type="gene ID" value="ENSG00000109501.15"/>
</dbReference>
<dbReference type="Bgee" id="ENSG00000109501">
    <property type="expression patterns" value="Expressed in right ovary and 191 other cell types or tissues"/>
</dbReference>
<dbReference type="SMR" id="A0A804HK77"/>
<evidence type="ECO:0000256" key="12">
    <source>
        <dbReference type="ARBA" id="ARBA00062554"/>
    </source>
</evidence>
<proteinExistence type="evidence at protein level"/>
<evidence type="ECO:0000256" key="8">
    <source>
        <dbReference type="ARBA" id="ARBA00023136"/>
    </source>
</evidence>
<evidence type="ECO:0000256" key="5">
    <source>
        <dbReference type="ARBA" id="ARBA00022824"/>
    </source>
</evidence>
<evidence type="ECO:0000313" key="16">
    <source>
        <dbReference type="Ensembl" id="ENSP00000507806.1"/>
    </source>
</evidence>
<evidence type="ECO:0000256" key="10">
    <source>
        <dbReference type="ARBA" id="ARBA00023329"/>
    </source>
</evidence>
<comment type="subunit">
    <text evidence="12">Interacts with ATP6V1A.</text>
</comment>
<dbReference type="GO" id="GO:1903573">
    <property type="term" value="P:negative regulation of response to endoplasmic reticulum stress"/>
    <property type="evidence" value="ECO:0007669"/>
    <property type="project" value="UniProtKB-ARBA"/>
</dbReference>
<feature type="region of interest" description="Disordered" evidence="14">
    <location>
        <begin position="1"/>
        <end position="87"/>
    </location>
</feature>
<dbReference type="AlphaFoldDB" id="A0A804HK77"/>
<keyword evidence="18 19" id="KW-1267">Proteomics identification</keyword>
<comment type="subcellular location">
    <subcellularLocation>
        <location evidence="1">Cytoplasmic vesicle</location>
        <location evidence="1">Secretory vesicle</location>
    </subcellularLocation>
    <subcellularLocation>
        <location evidence="2">Endoplasmic reticulum membrane</location>
        <topology evidence="2">Multi-pass membrane protein</topology>
    </subcellularLocation>
</comment>
<feature type="compositionally biased region" description="Pro residues" evidence="14">
    <location>
        <begin position="10"/>
        <end position="20"/>
    </location>
</feature>
<keyword evidence="5" id="KW-0256">Endoplasmic reticulum</keyword>
<dbReference type="PRINTS" id="PR02060">
    <property type="entry name" value="WOLFFAMILY"/>
</dbReference>
<keyword evidence="10" id="KW-0968">Cytoplasmic vesicle</keyword>
<keyword evidence="3" id="KW-0597">Phosphoprotein</keyword>
<feature type="region of interest" description="Disordered" evidence="14">
    <location>
        <begin position="211"/>
        <end position="234"/>
    </location>
</feature>
<dbReference type="PANTHER" id="PTHR13098:SF3">
    <property type="entry name" value="WOLFRAMIN"/>
    <property type="match status" value="1"/>
</dbReference>
<evidence type="ECO:0000256" key="13">
    <source>
        <dbReference type="ARBA" id="ARBA00069214"/>
    </source>
</evidence>
<evidence type="ECO:0000256" key="9">
    <source>
        <dbReference type="ARBA" id="ARBA00023180"/>
    </source>
</evidence>
<feature type="domain" description="Wolframin EF-hand" evidence="15">
    <location>
        <begin position="176"/>
        <end position="211"/>
    </location>
</feature>
<dbReference type="InterPro" id="IPR011990">
    <property type="entry name" value="TPR-like_helical_dom_sf"/>
</dbReference>
<dbReference type="GO" id="GO:0030133">
    <property type="term" value="C:transport vesicle"/>
    <property type="evidence" value="ECO:0007669"/>
    <property type="project" value="UniProtKB-SubCell"/>
</dbReference>
<evidence type="ECO:0007829" key="18">
    <source>
        <dbReference type="PeptideAtlas" id="A0A804HK77"/>
    </source>
</evidence>
<evidence type="ECO:0000256" key="4">
    <source>
        <dbReference type="ARBA" id="ARBA00022692"/>
    </source>
</evidence>
<dbReference type="EMBL" id="AC116317">
    <property type="status" value="NOT_ANNOTATED_CDS"/>
    <property type="molecule type" value="Genomic_DNA"/>
</dbReference>
<dbReference type="Gene3D" id="1.25.40.10">
    <property type="entry name" value="Tetratricopeptide repeat domain"/>
    <property type="match status" value="1"/>
</dbReference>
<evidence type="ECO:0000259" key="15">
    <source>
        <dbReference type="Pfam" id="PF19914"/>
    </source>
</evidence>
<evidence type="ECO:0000256" key="7">
    <source>
        <dbReference type="ARBA" id="ARBA00022990"/>
    </source>
</evidence>
<sequence>MDSNTAPLGPSCPQPPPAPQPQARSRLNATASLEQERSERPRAPGPQAGPGPGVRDAAAPAEPQAQHTRSRERADGTGPTKGDMEIPFEEVLERAKAGDPKAQTEVGKHYLQLAGDTDEELNSCTAVDWLVLAAKQGRREAVKLLRRCLADRRGITSENEREVRQLSSETDLERAVRKAALVMYWKLNPKKKKQVAVAELLENVGQVNEHGARIHPGHQPSLGASLPTGARTFP</sequence>
<dbReference type="InterPro" id="IPR026208">
    <property type="entry name" value="Wolframin"/>
</dbReference>
<reference evidence="16 17" key="1">
    <citation type="journal article" date="2001" name="Nature">
        <title>Initial sequencing and analysis of the human genome.</title>
        <authorList>
            <consortium name="International Human Genome Sequencing Consortium"/>
            <person name="Lander E.S."/>
            <person name="Linton L.M."/>
            <person name="Birren B."/>
            <person name="Nusbaum C."/>
            <person name="Zody M.C."/>
            <person name="Baldwin J."/>
            <person name="Devon K."/>
            <person name="Dewar K."/>
            <person name="Doyle M."/>
            <person name="FitzHugh W."/>
            <person name="Funke R."/>
            <person name="Gage D."/>
            <person name="Harris K."/>
            <person name="Heaford A."/>
            <person name="Howland J."/>
            <person name="Kann L."/>
            <person name="Lehoczky J."/>
            <person name="LeVine R."/>
            <person name="McEwan P."/>
            <person name="McKernan K."/>
            <person name="Meldrim J."/>
            <person name="Mesirov J.P."/>
            <person name="Miranda C."/>
            <person name="Morris W."/>
            <person name="Naylor J."/>
            <person name="Raymond C."/>
            <person name="Rosetti M."/>
            <person name="Santos R."/>
            <person name="Sheridan A."/>
            <person name="Sougnez C."/>
            <person name="Stange-Thomann N."/>
            <person name="Stojanovic N."/>
            <person name="Subramanian A."/>
            <person name="Wyman D."/>
            <person name="Rogers J."/>
            <person name="Sulston J."/>
            <person name="Ainscough R."/>
            <person name="Beck S."/>
            <person name="Bentley D."/>
            <person name="Burton J."/>
            <person name="Clee C."/>
            <person name="Carter N."/>
            <person name="Coulson A."/>
            <person name="Deadman R."/>
            <person name="Deloukas P."/>
            <person name="Dunham A."/>
            <person name="Dunham I."/>
            <person name="Durbin R."/>
            <person name="French L."/>
            <person name="Grafham D."/>
            <person name="Gregory S."/>
            <person name="Hubbard T."/>
            <person name="Humphray S."/>
            <person name="Hunt A."/>
            <person name="Jones M."/>
            <person name="Lloyd C."/>
            <person name="McMurray A."/>
            <person name="Matthews L."/>
            <person name="Mercer S."/>
            <person name="Milne S."/>
            <person name="Mullikin J.C."/>
            <person name="Mungall A."/>
            <person name="Plumb R."/>
            <person name="Ross M."/>
            <person name="Shownkeen R."/>
            <person name="Sims S."/>
            <person name="Waterston R.H."/>
            <person name="Wilson R.K."/>
            <person name="Hillier L.W."/>
            <person name="McPherson J.D."/>
            <person name="Marra M.A."/>
            <person name="Mardis E.R."/>
            <person name="Fulton L.A."/>
            <person name="Chinwalla A.T."/>
            <person name="Pepin K.H."/>
            <person name="Gish W.R."/>
            <person name="Chissoe S.L."/>
            <person name="Wendl M.C."/>
            <person name="Delehaunty K.D."/>
            <person name="Miner T.L."/>
            <person name="Delehaunty A."/>
            <person name="Kramer J.B."/>
            <person name="Cook L.L."/>
            <person name="Fulton R.S."/>
            <person name="Johnson D.L."/>
            <person name="Minx P.J."/>
            <person name="Clifton S.W."/>
            <person name="Hawkins T."/>
            <person name="Branscomb E."/>
            <person name="Predki P."/>
            <person name="Richardson P."/>
            <person name="Wenning S."/>
            <person name="Slezak T."/>
            <person name="Doggett N."/>
            <person name="Cheng J.F."/>
            <person name="Olsen A."/>
            <person name="Lucas S."/>
            <person name="Elkin C."/>
            <person name="Uberbacher E."/>
            <person name="Frazier M."/>
            <person name="Gibbs R.A."/>
            <person name="Muzny D.M."/>
            <person name="Scherer S.E."/>
            <person name="Bouck J.B."/>
            <person name="Sodergren E.J."/>
            <person name="Worley K.C."/>
            <person name="Rives C.M."/>
            <person name="Gorrell J.H."/>
            <person name="Metzker M.L."/>
            <person name="Naylor S.L."/>
            <person name="Kucherlapati R.S."/>
            <person name="Nelson D.L."/>
            <person name="Weinstock G.M."/>
            <person name="Sakaki Y."/>
            <person name="Fujiyama A."/>
            <person name="Hattori M."/>
            <person name="Yada T."/>
            <person name="Toyoda A."/>
            <person name="Itoh T."/>
            <person name="Kawagoe C."/>
            <person name="Watanabe H."/>
            <person name="Totoki Y."/>
            <person name="Taylor T."/>
            <person name="Weissenbach J."/>
            <person name="Heilig R."/>
            <person name="Saurin W."/>
            <person name="Artiguenave F."/>
            <person name="Brottier P."/>
            <person name="Bruls T."/>
            <person name="Pelletier E."/>
            <person name="Robert C."/>
            <person name="Wincker P."/>
            <person name="Smith D.R."/>
            <person name="Doucette-Stamm L."/>
            <person name="Rubenfield M."/>
            <person name="Weinstock K."/>
            <person name="Lee H.M."/>
            <person name="Dubois J."/>
            <person name="Rosenthal A."/>
            <person name="Platzer M."/>
            <person name="Nyakatura G."/>
            <person name="Taudien S."/>
            <person name="Rump A."/>
            <person name="Yang H."/>
            <person name="Yu J."/>
            <person name="Wang J."/>
            <person name="Huang G."/>
            <person name="Gu J."/>
            <person name="Hood L."/>
            <person name="Rowen L."/>
            <person name="Madan A."/>
            <person name="Qin S."/>
            <person name="Davis R.W."/>
            <person name="Federspiel N.A."/>
            <person name="Abola A.P."/>
            <person name="Proctor M.J."/>
            <person name="Myers R.M."/>
            <person name="Schmutz J."/>
            <person name="Dickson M."/>
            <person name="Grimwood J."/>
            <person name="Cox D.R."/>
            <person name="Olson M.V."/>
            <person name="Kaul R."/>
            <person name="Raymond C."/>
            <person name="Shimizu N."/>
            <person name="Kawasaki K."/>
            <person name="Minoshima S."/>
            <person name="Evans G.A."/>
            <person name="Athanasiou M."/>
            <person name="Schultz R."/>
            <person name="Roe B.A."/>
            <person name="Chen F."/>
            <person name="Pan H."/>
            <person name="Ramser J."/>
            <person name="Lehrach H."/>
            <person name="Reinhardt R."/>
            <person name="McCombie W.R."/>
            <person name="de la Bastide M."/>
            <person name="Dedhia N."/>
            <person name="Blocker H."/>
            <person name="Hornischer K."/>
            <person name="Nordsiek G."/>
            <person name="Agarwala R."/>
            <person name="Aravind L."/>
            <person name="Bailey J.A."/>
            <person name="Bateman A."/>
            <person name="Batzoglou S."/>
            <person name="Birney E."/>
            <person name="Bork P."/>
            <person name="Brown D.G."/>
            <person name="Burge C.B."/>
            <person name="Cerutti L."/>
            <person name="Chen H.C."/>
            <person name="Church D."/>
            <person name="Clamp M."/>
            <person name="Copley R.R."/>
            <person name="Doerks T."/>
            <person name="Eddy S.R."/>
            <person name="Eichler E.E."/>
            <person name="Furey T.S."/>
            <person name="Galagan J."/>
            <person name="Gilbert J.G."/>
            <person name="Harmon C."/>
            <person name="Hayashizaki Y."/>
            <person name="Haussler D."/>
            <person name="Hermjakob H."/>
            <person name="Hokamp K."/>
            <person name="Jang W."/>
            <person name="Johnson L.S."/>
            <person name="Jones T.A."/>
            <person name="Kasif S."/>
            <person name="Kaspryzk A."/>
            <person name="Kennedy S."/>
            <person name="Kent W.J."/>
            <person name="Kitts P."/>
            <person name="Koonin E.V."/>
            <person name="Korf I."/>
            <person name="Kulp D."/>
            <person name="Lancet D."/>
            <person name="Lowe T.M."/>
            <person name="McLysaght A."/>
            <person name="Mikkelsen T."/>
            <person name="Moran J.V."/>
            <person name="Mulder N."/>
            <person name="Pollara V.J."/>
            <person name="Ponting C.P."/>
            <person name="Schuler G."/>
            <person name="Schultz J."/>
            <person name="Slater G."/>
            <person name="Smit A.F."/>
            <person name="Stupka E."/>
            <person name="Szustakowski J."/>
            <person name="Thierry-Mieg D."/>
            <person name="Thierry-Mieg J."/>
            <person name="Wagner L."/>
            <person name="Wallis J."/>
            <person name="Wheeler R."/>
            <person name="Williams A."/>
            <person name="Wolf Y.I."/>
            <person name="Wolfe K.H."/>
            <person name="Yang S.P."/>
            <person name="Yeh R.F."/>
            <person name="Collins F."/>
            <person name="Guyer M.S."/>
            <person name="Peterson J."/>
            <person name="Felsenfeld A."/>
            <person name="Wetterstrand K.A."/>
            <person name="Patrinos A."/>
            <person name="Morgan M.J."/>
            <person name="de Jong P."/>
            <person name="Catanese J.J."/>
            <person name="Osoegawa K."/>
            <person name="Shizuya H."/>
            <person name="Choi S."/>
            <person name="Chen Y.J."/>
        </authorList>
    </citation>
    <scope>NUCLEOTIDE SEQUENCE [LARGE SCALE GENOMIC DNA]</scope>
</reference>
<evidence type="ECO:0000256" key="2">
    <source>
        <dbReference type="ARBA" id="ARBA00004477"/>
    </source>
</evidence>
<dbReference type="GO" id="GO:0035556">
    <property type="term" value="P:intracellular signal transduction"/>
    <property type="evidence" value="ECO:0007669"/>
    <property type="project" value="UniProtKB-ARBA"/>
</dbReference>
<keyword evidence="4" id="KW-0812">Transmembrane</keyword>
<dbReference type="Pfam" id="PF19914">
    <property type="entry name" value="WEF-hand"/>
    <property type="match status" value="1"/>
</dbReference>
<accession>A0A804HK77</accession>
<reference evidence="16 17" key="2">
    <citation type="journal article" date="2004" name="Nature">
        <title>Finishing the euchromatic sequence of the human genome.</title>
        <authorList>
            <consortium name="International Human Genome Sequencing Consortium"/>
        </authorList>
    </citation>
    <scope>NUCLEOTIDE SEQUENCE [LARGE SCALE GENOMIC DNA]</scope>
</reference>
<dbReference type="OpenTargets" id="ENSG00000109501"/>